<dbReference type="RefSeq" id="WP_094306432.1">
    <property type="nucleotide sequence ID" value="NZ_NOWT01000035.1"/>
</dbReference>
<comment type="caution">
    <text evidence="8">The sequence shown here is derived from an EMBL/GenBank/DDBJ whole genome shotgun (WGS) entry which is preliminary data.</text>
</comment>
<organism evidence="8 9">
    <name type="scientific">Azospirillum brasilense</name>
    <dbReference type="NCBI Taxonomy" id="192"/>
    <lineage>
        <taxon>Bacteria</taxon>
        <taxon>Pseudomonadati</taxon>
        <taxon>Pseudomonadota</taxon>
        <taxon>Alphaproteobacteria</taxon>
        <taxon>Rhodospirillales</taxon>
        <taxon>Azospirillaceae</taxon>
        <taxon>Azospirillum</taxon>
    </lineage>
</organism>
<feature type="domain" description="Tyr recombinase" evidence="6">
    <location>
        <begin position="243"/>
        <end position="428"/>
    </location>
</feature>
<dbReference type="InterPro" id="IPR050090">
    <property type="entry name" value="Tyrosine_recombinase_XerCD"/>
</dbReference>
<comment type="similarity">
    <text evidence="1">Belongs to the 'phage' integrase family.</text>
</comment>
<dbReference type="SUPFAM" id="SSF56349">
    <property type="entry name" value="DNA breaking-rejoining enzymes"/>
    <property type="match status" value="1"/>
</dbReference>
<proteinExistence type="inferred from homology"/>
<dbReference type="EMBL" id="NOWT01000035">
    <property type="protein sequence ID" value="OYD81366.1"/>
    <property type="molecule type" value="Genomic_DNA"/>
</dbReference>
<reference evidence="8 9" key="1">
    <citation type="submission" date="2017-07" db="EMBL/GenBank/DDBJ databases">
        <title>Whole genome sequence of Azospirillum brasilense 2A1, a potential biofertilizer strain.</title>
        <authorList>
            <person name="Fontana C.A."/>
            <person name="Toffoli L.M."/>
            <person name="Salazar S.M."/>
            <person name="Puglisi E."/>
            <person name="Pedraza R."/>
            <person name="Bassi D."/>
            <person name="Cocconcelli P.S."/>
        </authorList>
    </citation>
    <scope>NUCLEOTIDE SEQUENCE [LARGE SCALE GENOMIC DNA]</scope>
    <source>
        <strain evidence="8 9">2A1</strain>
        <plasmid evidence="8">unnamed</plasmid>
    </source>
</reference>
<dbReference type="GO" id="GO:0006310">
    <property type="term" value="P:DNA recombination"/>
    <property type="evidence" value="ECO:0007669"/>
    <property type="project" value="UniProtKB-KW"/>
</dbReference>
<evidence type="ECO:0000259" key="6">
    <source>
        <dbReference type="PROSITE" id="PS51898"/>
    </source>
</evidence>
<evidence type="ECO:0000313" key="8">
    <source>
        <dbReference type="EMBL" id="OYD81366.1"/>
    </source>
</evidence>
<evidence type="ECO:0000256" key="5">
    <source>
        <dbReference type="PROSITE-ProRule" id="PRU01248"/>
    </source>
</evidence>
<dbReference type="PROSITE" id="PS51900">
    <property type="entry name" value="CB"/>
    <property type="match status" value="1"/>
</dbReference>
<evidence type="ECO:0000313" key="9">
    <source>
        <dbReference type="Proteomes" id="UP000215367"/>
    </source>
</evidence>
<dbReference type="InterPro" id="IPR046668">
    <property type="entry name" value="DUF6538"/>
</dbReference>
<dbReference type="InterPro" id="IPR011010">
    <property type="entry name" value="DNA_brk_join_enz"/>
</dbReference>
<dbReference type="Pfam" id="PF00589">
    <property type="entry name" value="Phage_integrase"/>
    <property type="match status" value="1"/>
</dbReference>
<dbReference type="GO" id="GO:0015074">
    <property type="term" value="P:DNA integration"/>
    <property type="evidence" value="ECO:0007669"/>
    <property type="project" value="UniProtKB-KW"/>
</dbReference>
<gene>
    <name evidence="8" type="ORF">CHT98_26695</name>
</gene>
<keyword evidence="2" id="KW-0229">DNA integration</keyword>
<evidence type="ECO:0000256" key="1">
    <source>
        <dbReference type="ARBA" id="ARBA00008857"/>
    </source>
</evidence>
<keyword evidence="3 5" id="KW-0238">DNA-binding</keyword>
<dbReference type="Pfam" id="PF20172">
    <property type="entry name" value="DUF6538"/>
    <property type="match status" value="1"/>
</dbReference>
<evidence type="ECO:0000256" key="2">
    <source>
        <dbReference type="ARBA" id="ARBA00022908"/>
    </source>
</evidence>
<name>A0A235H6C8_AZOBR</name>
<dbReference type="Proteomes" id="UP000215367">
    <property type="component" value="Unassembled WGS sequence"/>
</dbReference>
<keyword evidence="4" id="KW-0233">DNA recombination</keyword>
<dbReference type="PANTHER" id="PTHR30349">
    <property type="entry name" value="PHAGE INTEGRASE-RELATED"/>
    <property type="match status" value="1"/>
</dbReference>
<dbReference type="InterPro" id="IPR013762">
    <property type="entry name" value="Integrase-like_cat_sf"/>
</dbReference>
<dbReference type="InterPro" id="IPR044068">
    <property type="entry name" value="CB"/>
</dbReference>
<dbReference type="PANTHER" id="PTHR30349:SF41">
    <property type="entry name" value="INTEGRASE_RECOMBINASE PROTEIN MJ0367-RELATED"/>
    <property type="match status" value="1"/>
</dbReference>
<geneLocation type="plasmid" evidence="8">
    <name>unnamed</name>
</geneLocation>
<evidence type="ECO:0000256" key="3">
    <source>
        <dbReference type="ARBA" id="ARBA00023125"/>
    </source>
</evidence>
<keyword evidence="8" id="KW-0614">Plasmid</keyword>
<dbReference type="Gene3D" id="1.10.443.10">
    <property type="entry name" value="Intergrase catalytic core"/>
    <property type="match status" value="1"/>
</dbReference>
<feature type="domain" description="Core-binding (CB)" evidence="7">
    <location>
        <begin position="130"/>
        <end position="217"/>
    </location>
</feature>
<dbReference type="InterPro" id="IPR002104">
    <property type="entry name" value="Integrase_catalytic"/>
</dbReference>
<protein>
    <recommendedName>
        <fullName evidence="10">Site-specific recombinase XerD</fullName>
    </recommendedName>
</protein>
<dbReference type="GO" id="GO:0003677">
    <property type="term" value="F:DNA binding"/>
    <property type="evidence" value="ECO:0007669"/>
    <property type="project" value="UniProtKB-UniRule"/>
</dbReference>
<evidence type="ECO:0000259" key="7">
    <source>
        <dbReference type="PROSITE" id="PS51900"/>
    </source>
</evidence>
<dbReference type="InterPro" id="IPR010998">
    <property type="entry name" value="Integrase_recombinase_N"/>
</dbReference>
<dbReference type="Gene3D" id="1.10.150.130">
    <property type="match status" value="1"/>
</dbReference>
<evidence type="ECO:0000256" key="4">
    <source>
        <dbReference type="ARBA" id="ARBA00023172"/>
    </source>
</evidence>
<evidence type="ECO:0008006" key="10">
    <source>
        <dbReference type="Google" id="ProtNLM"/>
    </source>
</evidence>
<dbReference type="PROSITE" id="PS51898">
    <property type="entry name" value="TYR_RECOMBINASE"/>
    <property type="match status" value="1"/>
</dbReference>
<dbReference type="AlphaFoldDB" id="A0A235H6C8"/>
<sequence length="440" mass="50247">MADTKYLLQRHQTWYVKVKVPKELQETYRNTHVVKSLKTQSLTTAQHLRHGVVQAIKEEFQVKLGTLIPAPVIEGLKFRQEFLKATHSMKDPEEAETHREEVHSDILDKVIDLERSGRPEEAAIIYRVATTDSPLLTDTLETWLGEAEKNLTKQTAYQYRSDANRFVGWAKGAGGTVIADVTKRFAGRYVSDGFPDQSPKTINRHISSLSMWWRWMEKKGFVEVNPWGGQSLPTKRKKGAAQVTRRQYTTEEITKLLMGLEARPLGYLFRLGLFSGARLDELCSLQVPDVVEREDGLWLSIKEGKTENSIRTIPVHSSIRPLVERLVIEAKAAKGNTEGWLFTKLTPGGPDSKRSWNVSKKFTRERRKLEVDDPATVFHSTRKNLIEALEAAEVPLHTAKLLVGHERDDMTYGRYSRGEMVNLRAAIEKVRYPEEVMRVL</sequence>
<accession>A0A235H6C8</accession>